<gene>
    <name evidence="1" type="ORF">Vbra_7202</name>
</gene>
<proteinExistence type="predicted"/>
<protein>
    <submittedName>
        <fullName evidence="1">Uncharacterized protein</fullName>
    </submittedName>
</protein>
<name>A0A0G4EFE3_VITBC</name>
<evidence type="ECO:0000313" key="2">
    <source>
        <dbReference type="Proteomes" id="UP000041254"/>
    </source>
</evidence>
<dbReference type="AlphaFoldDB" id="A0A0G4EFE3"/>
<organism evidence="1 2">
    <name type="scientific">Vitrella brassicaformis (strain CCMP3155)</name>
    <dbReference type="NCBI Taxonomy" id="1169540"/>
    <lineage>
        <taxon>Eukaryota</taxon>
        <taxon>Sar</taxon>
        <taxon>Alveolata</taxon>
        <taxon>Colpodellida</taxon>
        <taxon>Vitrellaceae</taxon>
        <taxon>Vitrella</taxon>
    </lineage>
</organism>
<dbReference type="Proteomes" id="UP000041254">
    <property type="component" value="Unassembled WGS sequence"/>
</dbReference>
<keyword evidence="2" id="KW-1185">Reference proteome</keyword>
<reference evidence="1 2" key="1">
    <citation type="submission" date="2014-11" db="EMBL/GenBank/DDBJ databases">
        <authorList>
            <person name="Zhu J."/>
            <person name="Qi W."/>
            <person name="Song R."/>
        </authorList>
    </citation>
    <scope>NUCLEOTIDE SEQUENCE [LARGE SCALE GENOMIC DNA]</scope>
</reference>
<dbReference type="VEuPathDB" id="CryptoDB:Vbra_7202"/>
<dbReference type="InParanoid" id="A0A0G4EFE3"/>
<accession>A0A0G4EFE3</accession>
<dbReference type="EMBL" id="CDMY01000212">
    <property type="protein sequence ID" value="CEL94226.1"/>
    <property type="molecule type" value="Genomic_DNA"/>
</dbReference>
<sequence>MIGLSRTTLIVTSLRRALITGGARGTLSESDVDDARRHLLTQQTGEVVALTDAVVSRVVSEITPAAFTCTCFGSRAATSLHPSTIRRVRRGRCLTAFTRAPRAEVGGSMVGESSLAVRATSVCIYLLSVWS</sequence>
<evidence type="ECO:0000313" key="1">
    <source>
        <dbReference type="EMBL" id="CEL94226.1"/>
    </source>
</evidence>